<dbReference type="Proteomes" id="UP000634136">
    <property type="component" value="Unassembled WGS sequence"/>
</dbReference>
<name>A0A834XBU4_9FABA</name>
<evidence type="ECO:0000313" key="2">
    <source>
        <dbReference type="Proteomes" id="UP000634136"/>
    </source>
</evidence>
<accession>A0A834XBU4</accession>
<protein>
    <submittedName>
        <fullName evidence="1">Uncharacterized protein</fullName>
    </submittedName>
</protein>
<gene>
    <name evidence="1" type="ORF">G2W53_004155</name>
</gene>
<sequence length="40" mass="4620">MVLQGRIEVDAKFIPACHVEAIQIYVYASLGITEWRREDV</sequence>
<reference evidence="1" key="1">
    <citation type="submission" date="2020-09" db="EMBL/GenBank/DDBJ databases">
        <title>Genome-Enabled Discovery of Anthraquinone Biosynthesis in Senna tora.</title>
        <authorList>
            <person name="Kang S.-H."/>
            <person name="Pandey R.P."/>
            <person name="Lee C.-M."/>
            <person name="Sim J.-S."/>
            <person name="Jeong J.-T."/>
            <person name="Choi B.-S."/>
            <person name="Jung M."/>
            <person name="Ginzburg D."/>
            <person name="Zhao K."/>
            <person name="Won S.Y."/>
            <person name="Oh T.-J."/>
            <person name="Yu Y."/>
            <person name="Kim N.-H."/>
            <person name="Lee O.R."/>
            <person name="Lee T.-H."/>
            <person name="Bashyal P."/>
            <person name="Kim T.-S."/>
            <person name="Lee W.-H."/>
            <person name="Kawkins C."/>
            <person name="Kim C.-K."/>
            <person name="Kim J.S."/>
            <person name="Ahn B.O."/>
            <person name="Rhee S.Y."/>
            <person name="Sohng J.K."/>
        </authorList>
    </citation>
    <scope>NUCLEOTIDE SEQUENCE</scope>
    <source>
        <tissue evidence="1">Leaf</tissue>
    </source>
</reference>
<comment type="caution">
    <text evidence="1">The sequence shown here is derived from an EMBL/GenBank/DDBJ whole genome shotgun (WGS) entry which is preliminary data.</text>
</comment>
<dbReference type="AlphaFoldDB" id="A0A834XBU4"/>
<dbReference type="EMBL" id="JAAIUW010000002">
    <property type="protein sequence ID" value="KAF7841857.1"/>
    <property type="molecule type" value="Genomic_DNA"/>
</dbReference>
<keyword evidence="2" id="KW-1185">Reference proteome</keyword>
<evidence type="ECO:0000313" key="1">
    <source>
        <dbReference type="EMBL" id="KAF7841857.1"/>
    </source>
</evidence>
<organism evidence="1 2">
    <name type="scientific">Senna tora</name>
    <dbReference type="NCBI Taxonomy" id="362788"/>
    <lineage>
        <taxon>Eukaryota</taxon>
        <taxon>Viridiplantae</taxon>
        <taxon>Streptophyta</taxon>
        <taxon>Embryophyta</taxon>
        <taxon>Tracheophyta</taxon>
        <taxon>Spermatophyta</taxon>
        <taxon>Magnoliopsida</taxon>
        <taxon>eudicotyledons</taxon>
        <taxon>Gunneridae</taxon>
        <taxon>Pentapetalae</taxon>
        <taxon>rosids</taxon>
        <taxon>fabids</taxon>
        <taxon>Fabales</taxon>
        <taxon>Fabaceae</taxon>
        <taxon>Caesalpinioideae</taxon>
        <taxon>Cassia clade</taxon>
        <taxon>Senna</taxon>
    </lineage>
</organism>
<proteinExistence type="predicted"/>